<evidence type="ECO:0000313" key="2">
    <source>
        <dbReference type="EMBL" id="KND97425.1"/>
    </source>
</evidence>
<dbReference type="Proteomes" id="UP000037122">
    <property type="component" value="Unassembled WGS sequence"/>
</dbReference>
<gene>
    <name evidence="2" type="ORF">QG37_05808</name>
</gene>
<proteinExistence type="predicted"/>
<feature type="compositionally biased region" description="Low complexity" evidence="1">
    <location>
        <begin position="8"/>
        <end position="21"/>
    </location>
</feature>
<reference evidence="3" key="1">
    <citation type="journal article" date="2015" name="BMC Genomics">
        <title>Draft genome of a commonly misdiagnosed multidrug resistant pathogen Candida auris.</title>
        <authorList>
            <person name="Chatterjee S."/>
            <person name="Alampalli S.V."/>
            <person name="Nageshan R.K."/>
            <person name="Chettiar S.T."/>
            <person name="Joshi S."/>
            <person name="Tatu U.S."/>
        </authorList>
    </citation>
    <scope>NUCLEOTIDE SEQUENCE [LARGE SCALE GENOMIC DNA]</scope>
    <source>
        <strain evidence="3">6684</strain>
    </source>
</reference>
<comment type="caution">
    <text evidence="2">The sequence shown here is derived from an EMBL/GenBank/DDBJ whole genome shotgun (WGS) entry which is preliminary data.</text>
</comment>
<evidence type="ECO:0000313" key="3">
    <source>
        <dbReference type="Proteomes" id="UP000037122"/>
    </source>
</evidence>
<protein>
    <submittedName>
        <fullName evidence="2">Uncharacterized protein</fullName>
    </submittedName>
</protein>
<name>A0A0L0NUT7_CANAR</name>
<dbReference type="VEuPathDB" id="FungiDB:QG37_05808"/>
<dbReference type="EMBL" id="LGST01000041">
    <property type="protein sequence ID" value="KND97425.1"/>
    <property type="molecule type" value="Genomic_DNA"/>
</dbReference>
<evidence type="ECO:0000256" key="1">
    <source>
        <dbReference type="SAM" id="MobiDB-lite"/>
    </source>
</evidence>
<organism evidence="2 3">
    <name type="scientific">Candidozyma auris</name>
    <name type="common">Yeast</name>
    <name type="synonym">Candida auris</name>
    <dbReference type="NCBI Taxonomy" id="498019"/>
    <lineage>
        <taxon>Eukaryota</taxon>
        <taxon>Fungi</taxon>
        <taxon>Dikarya</taxon>
        <taxon>Ascomycota</taxon>
        <taxon>Saccharomycotina</taxon>
        <taxon>Pichiomycetes</taxon>
        <taxon>Metschnikowiaceae</taxon>
        <taxon>Candidozyma</taxon>
    </lineage>
</organism>
<accession>A0A0L0NUT7</accession>
<dbReference type="AlphaFoldDB" id="A0A0L0NUT7"/>
<feature type="region of interest" description="Disordered" evidence="1">
    <location>
        <begin position="1"/>
        <end position="40"/>
    </location>
</feature>
<sequence length="73" mass="8466">MLVQAGTPRSHQSQQRQQRQQRQPRRPIDERTQRKRNQKLQCRCGKVLDEKAAPDVCVSAGDVDVFVERLRPG</sequence>